<name>A0A0K1QEH8_9BACT</name>
<dbReference type="Gene3D" id="1.10.510.10">
    <property type="entry name" value="Transferase(Phosphotransferase) domain 1"/>
    <property type="match status" value="1"/>
</dbReference>
<keyword evidence="1" id="KW-0808">Transferase</keyword>
<dbReference type="GO" id="GO:0005524">
    <property type="term" value="F:ATP binding"/>
    <property type="evidence" value="ECO:0007669"/>
    <property type="project" value="UniProtKB-UniRule"/>
</dbReference>
<feature type="domain" description="Protein kinase" evidence="7">
    <location>
        <begin position="45"/>
        <end position="283"/>
    </location>
</feature>
<evidence type="ECO:0000256" key="6">
    <source>
        <dbReference type="SAM" id="MobiDB-lite"/>
    </source>
</evidence>
<dbReference type="InterPro" id="IPR017441">
    <property type="entry name" value="Protein_kinase_ATP_BS"/>
</dbReference>
<dbReference type="RefSeq" id="WP_146654818.1">
    <property type="nucleotide sequence ID" value="NZ_CP012333.1"/>
</dbReference>
<dbReference type="PROSITE" id="PS50011">
    <property type="entry name" value="PROTEIN_KINASE_DOM"/>
    <property type="match status" value="1"/>
</dbReference>
<keyword evidence="3 8" id="KW-0418">Kinase</keyword>
<keyword evidence="2 5" id="KW-0547">Nucleotide-binding</keyword>
<dbReference type="CDD" id="cd14014">
    <property type="entry name" value="STKc_PknB_like"/>
    <property type="match status" value="1"/>
</dbReference>
<dbReference type="PANTHER" id="PTHR43289">
    <property type="entry name" value="MITOGEN-ACTIVATED PROTEIN KINASE KINASE KINASE 20-RELATED"/>
    <property type="match status" value="1"/>
</dbReference>
<keyword evidence="9" id="KW-1185">Reference proteome</keyword>
<reference evidence="8 9" key="1">
    <citation type="submission" date="2015-08" db="EMBL/GenBank/DDBJ databases">
        <authorList>
            <person name="Babu N.S."/>
            <person name="Beckwith C.J."/>
            <person name="Beseler K.G."/>
            <person name="Brison A."/>
            <person name="Carone J.V."/>
            <person name="Caskin T.P."/>
            <person name="Diamond M."/>
            <person name="Durham M.E."/>
            <person name="Foxe J.M."/>
            <person name="Go M."/>
            <person name="Henderson B.A."/>
            <person name="Jones I.B."/>
            <person name="McGettigan J.A."/>
            <person name="Micheletti S.J."/>
            <person name="Nasrallah M.E."/>
            <person name="Ortiz D."/>
            <person name="Piller C.R."/>
            <person name="Privatt S.R."/>
            <person name="Schneider S.L."/>
            <person name="Sharp S."/>
            <person name="Smith T.C."/>
            <person name="Stanton J.D."/>
            <person name="Ullery H.E."/>
            <person name="Wilson R.J."/>
            <person name="Serrano M.G."/>
            <person name="Buck G."/>
            <person name="Lee V."/>
            <person name="Wang Y."/>
            <person name="Carvalho R."/>
            <person name="Voegtly L."/>
            <person name="Shi R."/>
            <person name="Duckworth R."/>
            <person name="Johnson A."/>
            <person name="Loviza R."/>
            <person name="Walstead R."/>
            <person name="Shah Z."/>
            <person name="Kiflezghi M."/>
            <person name="Wade K."/>
            <person name="Ball S.L."/>
            <person name="Bradley K.W."/>
            <person name="Asai D.J."/>
            <person name="Bowman C.A."/>
            <person name="Russell D.A."/>
            <person name="Pope W.H."/>
            <person name="Jacobs-Sera D."/>
            <person name="Hendrix R.W."/>
            <person name="Hatfull G.F."/>
        </authorList>
    </citation>
    <scope>NUCLEOTIDE SEQUENCE [LARGE SCALE GENOMIC DNA]</scope>
    <source>
        <strain evidence="8 9">DSM 27648</strain>
    </source>
</reference>
<dbReference type="SUPFAM" id="SSF56112">
    <property type="entry name" value="Protein kinase-like (PK-like)"/>
    <property type="match status" value="1"/>
</dbReference>
<dbReference type="InterPro" id="IPR008271">
    <property type="entry name" value="Ser/Thr_kinase_AS"/>
</dbReference>
<dbReference type="SMART" id="SM00220">
    <property type="entry name" value="S_TKc"/>
    <property type="match status" value="1"/>
</dbReference>
<feature type="region of interest" description="Disordered" evidence="6">
    <location>
        <begin position="1"/>
        <end position="21"/>
    </location>
</feature>
<organism evidence="8 9">
    <name type="scientific">Labilithrix luteola</name>
    <dbReference type="NCBI Taxonomy" id="1391654"/>
    <lineage>
        <taxon>Bacteria</taxon>
        <taxon>Pseudomonadati</taxon>
        <taxon>Myxococcota</taxon>
        <taxon>Polyangia</taxon>
        <taxon>Polyangiales</taxon>
        <taxon>Labilitrichaceae</taxon>
        <taxon>Labilithrix</taxon>
    </lineage>
</organism>
<dbReference type="AlphaFoldDB" id="A0A0K1QEH8"/>
<dbReference type="Pfam" id="PF00069">
    <property type="entry name" value="Pkinase"/>
    <property type="match status" value="1"/>
</dbReference>
<dbReference type="Gene3D" id="3.30.200.20">
    <property type="entry name" value="Phosphorylase Kinase, domain 1"/>
    <property type="match status" value="1"/>
</dbReference>
<gene>
    <name evidence="8" type="ORF">AKJ09_10827</name>
</gene>
<dbReference type="PROSITE" id="PS00107">
    <property type="entry name" value="PROTEIN_KINASE_ATP"/>
    <property type="match status" value="1"/>
</dbReference>
<dbReference type="PANTHER" id="PTHR43289:SF6">
    <property type="entry name" value="SERINE_THREONINE-PROTEIN KINASE NEKL-3"/>
    <property type="match status" value="1"/>
</dbReference>
<dbReference type="InterPro" id="IPR000719">
    <property type="entry name" value="Prot_kinase_dom"/>
</dbReference>
<evidence type="ECO:0000256" key="4">
    <source>
        <dbReference type="ARBA" id="ARBA00022840"/>
    </source>
</evidence>
<dbReference type="STRING" id="1391654.AKJ09_10827"/>
<evidence type="ECO:0000259" key="7">
    <source>
        <dbReference type="PROSITE" id="PS50011"/>
    </source>
</evidence>
<dbReference type="EMBL" id="CP012333">
    <property type="protein sequence ID" value="AKV04164.1"/>
    <property type="molecule type" value="Genomic_DNA"/>
</dbReference>
<dbReference type="Proteomes" id="UP000064967">
    <property type="component" value="Chromosome"/>
</dbReference>
<evidence type="ECO:0000313" key="9">
    <source>
        <dbReference type="Proteomes" id="UP000064967"/>
    </source>
</evidence>
<keyword evidence="4 5" id="KW-0067">ATP-binding</keyword>
<accession>A0A0K1QEH8</accession>
<evidence type="ECO:0000256" key="5">
    <source>
        <dbReference type="PROSITE-ProRule" id="PRU10141"/>
    </source>
</evidence>
<evidence type="ECO:0000256" key="1">
    <source>
        <dbReference type="ARBA" id="ARBA00022679"/>
    </source>
</evidence>
<feature type="region of interest" description="Disordered" evidence="6">
    <location>
        <begin position="263"/>
        <end position="283"/>
    </location>
</feature>
<evidence type="ECO:0000256" key="3">
    <source>
        <dbReference type="ARBA" id="ARBA00022777"/>
    </source>
</evidence>
<dbReference type="PROSITE" id="PS00108">
    <property type="entry name" value="PROTEIN_KINASE_ST"/>
    <property type="match status" value="1"/>
</dbReference>
<sequence length="283" mass="30370">MGHPPDEASKIAPEGRDTEFAPVDSVRQVRTTGTEDGPALVANRYELLGMLGGGAMGTVYRARDRELDEIVALKVLRRELAATEGMLERFRREVKLARRVTHRNVARTFDIGEHGGDRFLTMELVRGEGLASLLTRRGRLPLAEVVSISRDVCAGLSAAHAAGVLHRDLKPDNVVLAEDGRAVITDFGIARAASEGELGRTVGGIVGTPAYMAPEQVEGAPNLDARADLYALGAMIFELLTGSLPWTGETVIAVAAARLLQPPPDPRTHVADLPRARPNSFST</sequence>
<keyword evidence="8" id="KW-0723">Serine/threonine-protein kinase</keyword>
<feature type="compositionally biased region" description="Basic and acidic residues" evidence="6">
    <location>
        <begin position="266"/>
        <end position="275"/>
    </location>
</feature>
<dbReference type="GO" id="GO:0004674">
    <property type="term" value="F:protein serine/threonine kinase activity"/>
    <property type="evidence" value="ECO:0007669"/>
    <property type="project" value="UniProtKB-KW"/>
</dbReference>
<evidence type="ECO:0000313" key="8">
    <source>
        <dbReference type="EMBL" id="AKV04164.1"/>
    </source>
</evidence>
<feature type="compositionally biased region" description="Basic and acidic residues" evidence="6">
    <location>
        <begin position="1"/>
        <end position="19"/>
    </location>
</feature>
<dbReference type="OrthoDB" id="9801841at2"/>
<protein>
    <submittedName>
        <fullName evidence="8">Serine/threonine protein kinase</fullName>
    </submittedName>
</protein>
<proteinExistence type="predicted"/>
<feature type="binding site" evidence="5">
    <location>
        <position position="74"/>
    </location>
    <ligand>
        <name>ATP</name>
        <dbReference type="ChEBI" id="CHEBI:30616"/>
    </ligand>
</feature>
<dbReference type="InterPro" id="IPR011009">
    <property type="entry name" value="Kinase-like_dom_sf"/>
</dbReference>
<evidence type="ECO:0000256" key="2">
    <source>
        <dbReference type="ARBA" id="ARBA00022741"/>
    </source>
</evidence>
<dbReference type="KEGG" id="llu:AKJ09_10827"/>